<dbReference type="PROSITE" id="PS51349">
    <property type="entry name" value="FMN_HYDROXY_ACID_DH_2"/>
    <property type="match status" value="1"/>
</dbReference>
<dbReference type="SUPFAM" id="SSF51395">
    <property type="entry name" value="FMN-linked oxidoreductases"/>
    <property type="match status" value="1"/>
</dbReference>
<keyword evidence="8" id="KW-1185">Reference proteome</keyword>
<dbReference type="PANTHER" id="PTHR10578:SF107">
    <property type="entry name" value="2-HYDROXYACID OXIDASE 1"/>
    <property type="match status" value="1"/>
</dbReference>
<dbReference type="PANTHER" id="PTHR10578">
    <property type="entry name" value="S -2-HYDROXY-ACID OXIDASE-RELATED"/>
    <property type="match status" value="1"/>
</dbReference>
<feature type="domain" description="FMN hydroxy acid dehydrogenase" evidence="6">
    <location>
        <begin position="1"/>
        <end position="248"/>
    </location>
</feature>
<organism evidence="7 8">
    <name type="scientific">Microbacterium rhizomatis</name>
    <dbReference type="NCBI Taxonomy" id="1631477"/>
    <lineage>
        <taxon>Bacteria</taxon>
        <taxon>Bacillati</taxon>
        <taxon>Actinomycetota</taxon>
        <taxon>Actinomycetes</taxon>
        <taxon>Micrococcales</taxon>
        <taxon>Microbacteriaceae</taxon>
        <taxon>Microbacterium</taxon>
    </lineage>
</organism>
<keyword evidence="3" id="KW-0288">FMN</keyword>
<dbReference type="AlphaFoldDB" id="A0A5J5IZR7"/>
<reference evidence="8" key="1">
    <citation type="submission" date="2019-09" db="EMBL/GenBank/DDBJ databases">
        <title>Mumia zhuanghuii sp. nov. isolated from the intestinal contents of plateau pika (Ochotona curzoniae) in the Qinghai-Tibet plateau of China.</title>
        <authorList>
            <person name="Tian Z."/>
        </authorList>
    </citation>
    <scope>NUCLEOTIDE SEQUENCE [LARGE SCALE GENOMIC DNA]</scope>
    <source>
        <strain evidence="8">JCM 30598</strain>
    </source>
</reference>
<keyword evidence="2" id="KW-0285">Flavoprotein</keyword>
<evidence type="ECO:0000256" key="4">
    <source>
        <dbReference type="ARBA" id="ARBA00023002"/>
    </source>
</evidence>
<evidence type="ECO:0000256" key="1">
    <source>
        <dbReference type="ARBA" id="ARBA00001917"/>
    </source>
</evidence>
<dbReference type="OrthoDB" id="9770452at2"/>
<proteinExistence type="predicted"/>
<dbReference type="InterPro" id="IPR008259">
    <property type="entry name" value="FMN_hydac_DH_AS"/>
</dbReference>
<accession>A0A5J5IZR7</accession>
<evidence type="ECO:0000256" key="5">
    <source>
        <dbReference type="SAM" id="MobiDB-lite"/>
    </source>
</evidence>
<dbReference type="InterPro" id="IPR013785">
    <property type="entry name" value="Aldolase_TIM"/>
</dbReference>
<dbReference type="PROSITE" id="PS00557">
    <property type="entry name" value="FMN_HYDROXY_ACID_DH_1"/>
    <property type="match status" value="1"/>
</dbReference>
<name>A0A5J5IZR7_9MICO</name>
<dbReference type="InterPro" id="IPR037396">
    <property type="entry name" value="FMN_HAD"/>
</dbReference>
<comment type="cofactor">
    <cofactor evidence="1">
        <name>FMN</name>
        <dbReference type="ChEBI" id="CHEBI:58210"/>
    </cofactor>
</comment>
<sequence>MSVTATADDVREVIEAYIHGGPADGATVRANVEAWEGIALRPRVLRDVTTVDLGIDLFGLRSPVPVIAAPWAGHGLLYPDGEIATARGLRAAGIPLVQSAGSSVALDDVAVHSGPFWQQVYVPDDRTLIDGFLARAVTAGATALVLTVDHPAVGNTLPFRAGLGRILSGDAPPPNFADLPSGSALGTATDLGPTDIGVLAAKTGLPVIVKGVVRADDAQRAVDAGAAAIVVSNHGGRQLAGSITTAGASSRARSPRPPRSPRSSPRSARRCRYSWTAESAAAKTSSGRSRSARTRCSSGVRSPPPSRPTAKTASPDGPARRSKTSDGRSSCAAPPRSHPSASIWSPRLRRRHHDHRR</sequence>
<keyword evidence="4" id="KW-0560">Oxidoreductase</keyword>
<dbReference type="InterPro" id="IPR000262">
    <property type="entry name" value="FMN-dep_DH"/>
</dbReference>
<evidence type="ECO:0000313" key="8">
    <source>
        <dbReference type="Proteomes" id="UP000325827"/>
    </source>
</evidence>
<evidence type="ECO:0000313" key="7">
    <source>
        <dbReference type="EMBL" id="KAA9106374.1"/>
    </source>
</evidence>
<protein>
    <submittedName>
        <fullName evidence="7">Alpha-hydroxy-acid oxidizing protein</fullName>
    </submittedName>
</protein>
<feature type="region of interest" description="Disordered" evidence="5">
    <location>
        <begin position="240"/>
        <end position="357"/>
    </location>
</feature>
<dbReference type="Gene3D" id="3.20.20.70">
    <property type="entry name" value="Aldolase class I"/>
    <property type="match status" value="1"/>
</dbReference>
<feature type="compositionally biased region" description="Low complexity" evidence="5">
    <location>
        <begin position="279"/>
        <end position="301"/>
    </location>
</feature>
<feature type="compositionally biased region" description="Basic residues" evidence="5">
    <location>
        <begin position="347"/>
        <end position="357"/>
    </location>
</feature>
<dbReference type="GO" id="GO:0016491">
    <property type="term" value="F:oxidoreductase activity"/>
    <property type="evidence" value="ECO:0007669"/>
    <property type="project" value="UniProtKB-KW"/>
</dbReference>
<evidence type="ECO:0000256" key="2">
    <source>
        <dbReference type="ARBA" id="ARBA00022630"/>
    </source>
</evidence>
<dbReference type="Proteomes" id="UP000325827">
    <property type="component" value="Unassembled WGS sequence"/>
</dbReference>
<dbReference type="EMBL" id="VYSA01000003">
    <property type="protein sequence ID" value="KAA9106374.1"/>
    <property type="molecule type" value="Genomic_DNA"/>
</dbReference>
<comment type="caution">
    <text evidence="7">The sequence shown here is derived from an EMBL/GenBank/DDBJ whole genome shotgun (WGS) entry which is preliminary data.</text>
</comment>
<evidence type="ECO:0000256" key="3">
    <source>
        <dbReference type="ARBA" id="ARBA00022643"/>
    </source>
</evidence>
<gene>
    <name evidence="7" type="ORF">F6B43_14550</name>
</gene>
<evidence type="ECO:0000259" key="6">
    <source>
        <dbReference type="PROSITE" id="PS51349"/>
    </source>
</evidence>
<dbReference type="Pfam" id="PF01070">
    <property type="entry name" value="FMN_dh"/>
    <property type="match status" value="1"/>
</dbReference>